<evidence type="ECO:0000313" key="2">
    <source>
        <dbReference type="EMBL" id="ARJ51891.1"/>
    </source>
</evidence>
<dbReference type="InterPro" id="IPR010982">
    <property type="entry name" value="Lambda_DNA-bd_dom_sf"/>
</dbReference>
<dbReference type="InterPro" id="IPR001387">
    <property type="entry name" value="Cro/C1-type_HTH"/>
</dbReference>
<dbReference type="Gene3D" id="1.10.260.40">
    <property type="entry name" value="lambda repressor-like DNA-binding domains"/>
    <property type="match status" value="1"/>
</dbReference>
<sequence length="285" mass="33682">MEHFGKIFKIFRESRGFKLKDIAEEGISISQLSRFEHEKTDLTIGKFILALNNMNMSIEEFMYVMSDCHLNQLNETLLKLNQLISNKDIEGMKQLLIHTSTNHVSPPYNQKLNSILIKSKLQQVTQTLCLLDEDVRYLTDYLFKIEFWGYYELLIFANTFEVLNHRTFIMLSKELCKRSDFYSAIPANRQLIAHMLLNAYLTCIKRNEWLDALYFKTQIKVYNFNETEVYERLMFHFASNLYDYKKYQCTQAILEMEKCITTLKMISCLHLASQLENELKSATTT</sequence>
<dbReference type="Proteomes" id="UP000242864">
    <property type="component" value="Chromosome"/>
</dbReference>
<protein>
    <submittedName>
        <fullName evidence="2">MutR family transcriptional regulator</fullName>
    </submittedName>
</protein>
<reference evidence="2 3" key="1">
    <citation type="submission" date="2017-04" db="EMBL/GenBank/DDBJ databases">
        <authorList>
            <person name="Veseli I.A."/>
            <person name="Tang C."/>
            <person name="Pombert J.-F."/>
        </authorList>
    </citation>
    <scope>NUCLEOTIDE SEQUENCE [LARGE SCALE GENOMIC DNA]</scope>
    <source>
        <strain evidence="2 3">ATCC 700373</strain>
    </source>
</reference>
<dbReference type="EMBL" id="CP020773">
    <property type="protein sequence ID" value="ARJ51891.1"/>
    <property type="molecule type" value="Genomic_DNA"/>
</dbReference>
<dbReference type="PANTHER" id="PTHR37038">
    <property type="entry name" value="TRANSCRIPTIONAL REGULATOR-RELATED"/>
    <property type="match status" value="1"/>
</dbReference>
<organism evidence="2 3">
    <name type="scientific">Staphylococcus lutrae</name>
    <dbReference type="NCBI Taxonomy" id="155085"/>
    <lineage>
        <taxon>Bacteria</taxon>
        <taxon>Bacillati</taxon>
        <taxon>Bacillota</taxon>
        <taxon>Bacilli</taxon>
        <taxon>Bacillales</taxon>
        <taxon>Staphylococcaceae</taxon>
        <taxon>Staphylococcus</taxon>
    </lineage>
</organism>
<accession>A0AAC9RQF7</accession>
<dbReference type="KEGG" id="slz:B5P37_11465"/>
<dbReference type="SMART" id="SM00530">
    <property type="entry name" value="HTH_XRE"/>
    <property type="match status" value="1"/>
</dbReference>
<dbReference type="CDD" id="cd00093">
    <property type="entry name" value="HTH_XRE"/>
    <property type="match status" value="1"/>
</dbReference>
<evidence type="ECO:0000313" key="3">
    <source>
        <dbReference type="Proteomes" id="UP000242864"/>
    </source>
</evidence>
<proteinExistence type="predicted"/>
<dbReference type="PROSITE" id="PS50943">
    <property type="entry name" value="HTH_CROC1"/>
    <property type="match status" value="1"/>
</dbReference>
<dbReference type="InterPro" id="IPR053163">
    <property type="entry name" value="HTH-type_regulator_Rgg"/>
</dbReference>
<dbReference type="SUPFAM" id="SSF47413">
    <property type="entry name" value="lambda repressor-like DNA-binding domains"/>
    <property type="match status" value="1"/>
</dbReference>
<dbReference type="PANTHER" id="PTHR37038:SF12">
    <property type="entry name" value="TRANSCRIPTIONAL REGULATOR"/>
    <property type="match status" value="1"/>
</dbReference>
<name>A0AAC9RQF7_9STAP</name>
<keyword evidence="3" id="KW-1185">Reference proteome</keyword>
<dbReference type="InterPro" id="IPR010057">
    <property type="entry name" value="Transcription_activator_Rgg_C"/>
</dbReference>
<dbReference type="AlphaFoldDB" id="A0AAC9RQF7"/>
<dbReference type="Pfam" id="PF21259">
    <property type="entry name" value="Rgg_C"/>
    <property type="match status" value="1"/>
</dbReference>
<dbReference type="NCBIfam" id="TIGR01716">
    <property type="entry name" value="RGG_Cterm"/>
    <property type="match status" value="1"/>
</dbReference>
<feature type="domain" description="HTH cro/C1-type" evidence="1">
    <location>
        <begin position="8"/>
        <end position="61"/>
    </location>
</feature>
<evidence type="ECO:0000259" key="1">
    <source>
        <dbReference type="PROSITE" id="PS50943"/>
    </source>
</evidence>
<gene>
    <name evidence="2" type="ORF">B5P37_11465</name>
</gene>
<dbReference type="GO" id="GO:0003677">
    <property type="term" value="F:DNA binding"/>
    <property type="evidence" value="ECO:0007669"/>
    <property type="project" value="InterPro"/>
</dbReference>
<dbReference type="RefSeq" id="WP_085238335.1">
    <property type="nucleotide sequence ID" value="NZ_CP020773.1"/>
</dbReference>